<evidence type="ECO:0000313" key="5">
    <source>
        <dbReference type="EMBL" id="THU39208.1"/>
    </source>
</evidence>
<dbReference type="PROSITE" id="PS00041">
    <property type="entry name" value="HTH_ARAC_FAMILY_1"/>
    <property type="match status" value="1"/>
</dbReference>
<name>A0A4S8HU96_9BACT</name>
<dbReference type="Proteomes" id="UP000306918">
    <property type="component" value="Unassembled WGS sequence"/>
</dbReference>
<keyword evidence="3" id="KW-0804">Transcription</keyword>
<dbReference type="Gene3D" id="1.10.10.60">
    <property type="entry name" value="Homeodomain-like"/>
    <property type="match status" value="1"/>
</dbReference>
<dbReference type="GO" id="GO:0003700">
    <property type="term" value="F:DNA-binding transcription factor activity"/>
    <property type="evidence" value="ECO:0007669"/>
    <property type="project" value="InterPro"/>
</dbReference>
<dbReference type="AlphaFoldDB" id="A0A4S8HU96"/>
<proteinExistence type="predicted"/>
<dbReference type="GO" id="GO:0043565">
    <property type="term" value="F:sequence-specific DNA binding"/>
    <property type="evidence" value="ECO:0007669"/>
    <property type="project" value="InterPro"/>
</dbReference>
<dbReference type="PANTHER" id="PTHR43280">
    <property type="entry name" value="ARAC-FAMILY TRANSCRIPTIONAL REGULATOR"/>
    <property type="match status" value="1"/>
</dbReference>
<dbReference type="PROSITE" id="PS01124">
    <property type="entry name" value="HTH_ARAC_FAMILY_2"/>
    <property type="match status" value="1"/>
</dbReference>
<dbReference type="SMART" id="SM00342">
    <property type="entry name" value="HTH_ARAC"/>
    <property type="match status" value="1"/>
</dbReference>
<keyword evidence="6" id="KW-1185">Reference proteome</keyword>
<dbReference type="EMBL" id="STFF01000003">
    <property type="protein sequence ID" value="THU39208.1"/>
    <property type="molecule type" value="Genomic_DNA"/>
</dbReference>
<keyword evidence="2" id="KW-0238">DNA-binding</keyword>
<evidence type="ECO:0000256" key="2">
    <source>
        <dbReference type="ARBA" id="ARBA00023125"/>
    </source>
</evidence>
<organism evidence="5 6">
    <name type="scientific">Niastella caeni</name>
    <dbReference type="NCBI Taxonomy" id="2569763"/>
    <lineage>
        <taxon>Bacteria</taxon>
        <taxon>Pseudomonadati</taxon>
        <taxon>Bacteroidota</taxon>
        <taxon>Chitinophagia</taxon>
        <taxon>Chitinophagales</taxon>
        <taxon>Chitinophagaceae</taxon>
        <taxon>Niastella</taxon>
    </lineage>
</organism>
<dbReference type="InterPro" id="IPR009057">
    <property type="entry name" value="Homeodomain-like_sf"/>
</dbReference>
<dbReference type="InterPro" id="IPR018060">
    <property type="entry name" value="HTH_AraC"/>
</dbReference>
<dbReference type="RefSeq" id="WP_136577340.1">
    <property type="nucleotide sequence ID" value="NZ_STFF01000003.1"/>
</dbReference>
<evidence type="ECO:0000313" key="6">
    <source>
        <dbReference type="Proteomes" id="UP000306918"/>
    </source>
</evidence>
<dbReference type="PRINTS" id="PR00032">
    <property type="entry name" value="HTHARAC"/>
</dbReference>
<evidence type="ECO:0000256" key="3">
    <source>
        <dbReference type="ARBA" id="ARBA00023163"/>
    </source>
</evidence>
<gene>
    <name evidence="5" type="ORF">FAM09_11885</name>
</gene>
<keyword evidence="1" id="KW-0805">Transcription regulation</keyword>
<protein>
    <submittedName>
        <fullName evidence="5">Helix-turn-helix transcriptional regulator</fullName>
    </submittedName>
</protein>
<dbReference type="Pfam" id="PF12833">
    <property type="entry name" value="HTH_18"/>
    <property type="match status" value="1"/>
</dbReference>
<comment type="caution">
    <text evidence="5">The sequence shown here is derived from an EMBL/GenBank/DDBJ whole genome shotgun (WGS) entry which is preliminary data.</text>
</comment>
<dbReference type="InterPro" id="IPR018062">
    <property type="entry name" value="HTH_AraC-typ_CS"/>
</dbReference>
<feature type="domain" description="HTH araC/xylS-type" evidence="4">
    <location>
        <begin position="41"/>
        <end position="139"/>
    </location>
</feature>
<dbReference type="InterPro" id="IPR020449">
    <property type="entry name" value="Tscrpt_reg_AraC-type_HTH"/>
</dbReference>
<accession>A0A4S8HU96</accession>
<dbReference type="OrthoDB" id="799767at2"/>
<evidence type="ECO:0000256" key="1">
    <source>
        <dbReference type="ARBA" id="ARBA00023015"/>
    </source>
</evidence>
<dbReference type="SUPFAM" id="SSF46689">
    <property type="entry name" value="Homeodomain-like"/>
    <property type="match status" value="1"/>
</dbReference>
<dbReference type="PANTHER" id="PTHR43280:SF28">
    <property type="entry name" value="HTH-TYPE TRANSCRIPTIONAL ACTIVATOR RHAS"/>
    <property type="match status" value="1"/>
</dbReference>
<evidence type="ECO:0000259" key="4">
    <source>
        <dbReference type="PROSITE" id="PS01124"/>
    </source>
</evidence>
<reference evidence="5 6" key="1">
    <citation type="submission" date="2019-04" db="EMBL/GenBank/DDBJ databases">
        <title>Niastella caeni sp. nov., isolated from activated sludge.</title>
        <authorList>
            <person name="Sheng M."/>
        </authorList>
    </citation>
    <scope>NUCLEOTIDE SEQUENCE [LARGE SCALE GENOMIC DNA]</scope>
    <source>
        <strain evidence="5 6">HX-2-15</strain>
    </source>
</reference>
<sequence length="152" mass="17796">MYLALQVTACSSFRYAIIYLVTNKPHSMKLNLRTEDVEKLHLAKAIIEKEYRQHYTSPQLAQKVRTNEYKLKHGFKQTFHMSLYEFLTNIRIEKAKDLLEYTEDPVSRVAINVGFPDGGSFCKRFKQYTGLSPLKYRQMRLTVTRDQHTGVA</sequence>